<dbReference type="GO" id="GO:0006508">
    <property type="term" value="P:proteolysis"/>
    <property type="evidence" value="ECO:0007669"/>
    <property type="project" value="UniProtKB-KW"/>
</dbReference>
<evidence type="ECO:0000256" key="4">
    <source>
        <dbReference type="ARBA" id="ARBA00022670"/>
    </source>
</evidence>
<dbReference type="InterPro" id="IPR002470">
    <property type="entry name" value="Peptidase_S9A"/>
</dbReference>
<keyword evidence="5" id="KW-0378">Hydrolase</keyword>
<evidence type="ECO:0000256" key="5">
    <source>
        <dbReference type="ARBA" id="ARBA00022801"/>
    </source>
</evidence>
<dbReference type="EMBL" id="CP023445">
    <property type="protein sequence ID" value="ATE52831.1"/>
    <property type="molecule type" value="Genomic_DNA"/>
</dbReference>
<dbReference type="PROSITE" id="PS00708">
    <property type="entry name" value="PRO_ENDOPEP_SER"/>
    <property type="match status" value="1"/>
</dbReference>
<dbReference type="GO" id="GO:0070012">
    <property type="term" value="F:oligopeptidase activity"/>
    <property type="evidence" value="ECO:0007669"/>
    <property type="project" value="TreeGrafter"/>
</dbReference>
<evidence type="ECO:0000256" key="6">
    <source>
        <dbReference type="ARBA" id="ARBA00022825"/>
    </source>
</evidence>
<reference evidence="9" key="1">
    <citation type="submission" date="2017-09" db="EMBL/GenBank/DDBJ databases">
        <title>Complete Genome Sequence of ansamitocin-producing Bacterium Actinosynnema pretiosum X47.</title>
        <authorList>
            <person name="Cao G."/>
            <person name="Zong G."/>
            <person name="Zhong C."/>
            <person name="Fu J."/>
        </authorList>
    </citation>
    <scope>NUCLEOTIDE SEQUENCE [LARGE SCALE GENOMIC DNA]</scope>
    <source>
        <strain evidence="9">X47</strain>
    </source>
</reference>
<proteinExistence type="inferred from homology"/>
<dbReference type="Proteomes" id="UP000218505">
    <property type="component" value="Chromosome"/>
</dbReference>
<dbReference type="GO" id="GO:0005829">
    <property type="term" value="C:cytosol"/>
    <property type="evidence" value="ECO:0007669"/>
    <property type="project" value="TreeGrafter"/>
</dbReference>
<keyword evidence="6" id="KW-0720">Serine protease</keyword>
<evidence type="ECO:0000259" key="8">
    <source>
        <dbReference type="Pfam" id="PF02897"/>
    </source>
</evidence>
<evidence type="ECO:0000256" key="3">
    <source>
        <dbReference type="ARBA" id="ARBA00011897"/>
    </source>
</evidence>
<dbReference type="PANTHER" id="PTHR42881:SF2">
    <property type="entry name" value="PROLYL ENDOPEPTIDASE"/>
    <property type="match status" value="1"/>
</dbReference>
<organism evidence="9 10">
    <name type="scientific">Actinosynnema pretiosum</name>
    <dbReference type="NCBI Taxonomy" id="42197"/>
    <lineage>
        <taxon>Bacteria</taxon>
        <taxon>Bacillati</taxon>
        <taxon>Actinomycetota</taxon>
        <taxon>Actinomycetes</taxon>
        <taxon>Pseudonocardiales</taxon>
        <taxon>Pseudonocardiaceae</taxon>
        <taxon>Actinosynnema</taxon>
    </lineage>
</organism>
<accession>A0A290Z1B8</accession>
<feature type="domain" description="Peptidase S9 prolyl oligopeptidase catalytic" evidence="7">
    <location>
        <begin position="497"/>
        <end position="707"/>
    </location>
</feature>
<dbReference type="InterPro" id="IPR002471">
    <property type="entry name" value="Pept_S9_AS"/>
</dbReference>
<sequence length="710" mass="76545">MTEHSAATLPATTAYPPATRLDLVEDLHGHRVADPYRWLEDPTDPETERWSAAQDGLTASWLGALPGREALAARLTELSRTGSVGAPTWRAGRAFFTRRDPDQDHAVLRVREPDGSERVLLDPVALDPTGATTLDSWSPSREGTRLAYQVSVGGDEHSLLHVLDVDTGELVEGPIDRCRYSPVGWLPGGEEFFYVRQLAPELVPEDERLFHRRVWRHRVGADPSTDANVHGDELDHTYYYGLSVSADGRWLVVSGAAGTVQHNSVWIADLAGGDGAASDAPSGGGLRPVITADAGARTGASVARDGRLYLTTSLGAPRFRLCVTDPADPGAPEDWTELVPEQQDSVLEGAGLLAGSLVLLRTRHAVSELHLHDASGAHVREIPTPGTGSVHGWSTTDALTDPDDDRLWFGWTDFATPVSVHRFSISTGETVLDTPNPGSVRLPDVTTRQVEFTSQDGTTVRMFLVSGSAEPDLPRPALVTGYGGFAVGRGPGYASTALAWAEAGGVWAHVSLRGGDEEGEEWHRAGRRERKQNVFDDFHAAAEHLVGQGWTTPQQLAIMGGSNGGLLVGAALTQRPELYAAVVCSAPLLDMVRYERFLLGRLWAEEYGSAAVPEELGWLLSYSPYHRVAPGVEYPSVLFTVFESDSRVDPNHARKMCAALQAATASDPVKHPVLIRRETEVGHAGRSVSRSVALAADQVSFLAWATGLEL</sequence>
<evidence type="ECO:0000256" key="2">
    <source>
        <dbReference type="ARBA" id="ARBA00005228"/>
    </source>
</evidence>
<dbReference type="Pfam" id="PF00326">
    <property type="entry name" value="Peptidase_S9"/>
    <property type="match status" value="1"/>
</dbReference>
<keyword evidence="10" id="KW-1185">Reference proteome</keyword>
<dbReference type="PANTHER" id="PTHR42881">
    <property type="entry name" value="PROLYL ENDOPEPTIDASE"/>
    <property type="match status" value="1"/>
</dbReference>
<dbReference type="InterPro" id="IPR023302">
    <property type="entry name" value="Pept_S9A_N"/>
</dbReference>
<name>A0A290Z1B8_9PSEU</name>
<evidence type="ECO:0000313" key="9">
    <source>
        <dbReference type="EMBL" id="ATE52831.1"/>
    </source>
</evidence>
<dbReference type="SUPFAM" id="SSF53474">
    <property type="entry name" value="alpha/beta-Hydrolases"/>
    <property type="match status" value="1"/>
</dbReference>
<dbReference type="SUPFAM" id="SSF50993">
    <property type="entry name" value="Peptidase/esterase 'gauge' domain"/>
    <property type="match status" value="1"/>
</dbReference>
<evidence type="ECO:0000259" key="7">
    <source>
        <dbReference type="Pfam" id="PF00326"/>
    </source>
</evidence>
<protein>
    <recommendedName>
        <fullName evidence="3">prolyl oligopeptidase</fullName>
        <ecNumber evidence="3">3.4.21.26</ecNumber>
    </recommendedName>
</protein>
<dbReference type="InterPro" id="IPR029058">
    <property type="entry name" value="AB_hydrolase_fold"/>
</dbReference>
<dbReference type="InterPro" id="IPR051167">
    <property type="entry name" value="Prolyl_oligopep/macrocyclase"/>
</dbReference>
<dbReference type="Gene3D" id="2.130.10.120">
    <property type="entry name" value="Prolyl oligopeptidase, N-terminal domain"/>
    <property type="match status" value="1"/>
</dbReference>
<dbReference type="RefSeq" id="WP_096491816.1">
    <property type="nucleotide sequence ID" value="NZ_CP023445.1"/>
</dbReference>
<gene>
    <name evidence="9" type="ORF">CNX65_05670</name>
</gene>
<dbReference type="InterPro" id="IPR001375">
    <property type="entry name" value="Peptidase_S9_cat"/>
</dbReference>
<keyword evidence="4" id="KW-0645">Protease</keyword>
<dbReference type="GO" id="GO:0004252">
    <property type="term" value="F:serine-type endopeptidase activity"/>
    <property type="evidence" value="ECO:0007669"/>
    <property type="project" value="UniProtKB-EC"/>
</dbReference>
<feature type="domain" description="Peptidase S9A N-terminal" evidence="8">
    <location>
        <begin position="17"/>
        <end position="430"/>
    </location>
</feature>
<evidence type="ECO:0000256" key="1">
    <source>
        <dbReference type="ARBA" id="ARBA00001070"/>
    </source>
</evidence>
<comment type="similarity">
    <text evidence="2">Belongs to the peptidase S9A family.</text>
</comment>
<evidence type="ECO:0000313" key="10">
    <source>
        <dbReference type="Proteomes" id="UP000218505"/>
    </source>
</evidence>
<dbReference type="Pfam" id="PF02897">
    <property type="entry name" value="Peptidase_S9_N"/>
    <property type="match status" value="1"/>
</dbReference>
<comment type="catalytic activity">
    <reaction evidence="1">
        <text>Hydrolysis of Pro-|-Xaa &gt;&gt; Ala-|-Xaa in oligopeptides.</text>
        <dbReference type="EC" id="3.4.21.26"/>
    </reaction>
</comment>
<dbReference type="EC" id="3.4.21.26" evidence="3"/>
<dbReference type="Gene3D" id="3.40.50.1820">
    <property type="entry name" value="alpha/beta hydrolase"/>
    <property type="match status" value="1"/>
</dbReference>
<dbReference type="PRINTS" id="PR00862">
    <property type="entry name" value="PROLIGOPTASE"/>
</dbReference>
<dbReference type="AlphaFoldDB" id="A0A290Z1B8"/>
<dbReference type="KEGG" id="apre:CNX65_05670"/>